<organism evidence="1">
    <name type="scientific">marine metagenome</name>
    <dbReference type="NCBI Taxonomy" id="408172"/>
    <lineage>
        <taxon>unclassified sequences</taxon>
        <taxon>metagenomes</taxon>
        <taxon>ecological metagenomes</taxon>
    </lineage>
</organism>
<proteinExistence type="predicted"/>
<accession>A0A382S9R7</accession>
<dbReference type="AlphaFoldDB" id="A0A382S9R7"/>
<evidence type="ECO:0000313" key="1">
    <source>
        <dbReference type="EMBL" id="SVD06205.1"/>
    </source>
</evidence>
<feature type="non-terminal residue" evidence="1">
    <location>
        <position position="246"/>
    </location>
</feature>
<reference evidence="1" key="1">
    <citation type="submission" date="2018-05" db="EMBL/GenBank/DDBJ databases">
        <authorList>
            <person name="Lanie J.A."/>
            <person name="Ng W.-L."/>
            <person name="Kazmierczak K.M."/>
            <person name="Andrzejewski T.M."/>
            <person name="Davidsen T.M."/>
            <person name="Wayne K.J."/>
            <person name="Tettelin H."/>
            <person name="Glass J.I."/>
            <person name="Rusch D."/>
            <person name="Podicherti R."/>
            <person name="Tsui H.-C.T."/>
            <person name="Winkler M.E."/>
        </authorList>
    </citation>
    <scope>NUCLEOTIDE SEQUENCE</scope>
</reference>
<sequence length="246" mass="27418">MRHISLVIFIALSVATTVVAQTENWKPPRMADGRVNLQGVWANNAATPLERPDSLADKTTFSANEVEQLRETADRLFGGADDAAFGDGVFNAVLANIQRNVSNDGETGNYSSVWMVDREFENRTSLISDPLNGKLPAITRSAERRFADAAAHRRDHPADGPEDLSRQLRCVTYGIPRFGGLGAGYNSYYQIFQTSDYVVMLGEMIHDARIIPIGDMPHIHKSIRQWHGDSRGHWEEDTLVVETTNY</sequence>
<gene>
    <name evidence="1" type="ORF">METZ01_LOCUS359059</name>
</gene>
<protein>
    <submittedName>
        <fullName evidence="1">Uncharacterized protein</fullName>
    </submittedName>
</protein>
<dbReference type="EMBL" id="UINC01127228">
    <property type="protein sequence ID" value="SVD06205.1"/>
    <property type="molecule type" value="Genomic_DNA"/>
</dbReference>
<name>A0A382S9R7_9ZZZZ</name>